<protein>
    <submittedName>
        <fullName evidence="1">Uncharacterized protein</fullName>
    </submittedName>
</protein>
<dbReference type="EMBL" id="JAHUTJ010079786">
    <property type="protein sequence ID" value="MED6295519.1"/>
    <property type="molecule type" value="Genomic_DNA"/>
</dbReference>
<gene>
    <name evidence="1" type="ORF">CHARACLAT_032672</name>
</gene>
<organism evidence="1 2">
    <name type="scientific">Characodon lateralis</name>
    <dbReference type="NCBI Taxonomy" id="208331"/>
    <lineage>
        <taxon>Eukaryota</taxon>
        <taxon>Metazoa</taxon>
        <taxon>Chordata</taxon>
        <taxon>Craniata</taxon>
        <taxon>Vertebrata</taxon>
        <taxon>Euteleostomi</taxon>
        <taxon>Actinopterygii</taxon>
        <taxon>Neopterygii</taxon>
        <taxon>Teleostei</taxon>
        <taxon>Neoteleostei</taxon>
        <taxon>Acanthomorphata</taxon>
        <taxon>Ovalentaria</taxon>
        <taxon>Atherinomorphae</taxon>
        <taxon>Cyprinodontiformes</taxon>
        <taxon>Goodeidae</taxon>
        <taxon>Characodon</taxon>
    </lineage>
</organism>
<proteinExistence type="predicted"/>
<sequence length="112" mass="12677">MAAKTVQRFNRTVLTVLTMVDQRRSVDMLNVISRGCPLKIDVYVLPALRSACQWSHHTLHTSSNWSAWLSSQKEASSKDDVPANSLLKTSSLTWFNGTMSCGLMRPRYIYLV</sequence>
<dbReference type="Proteomes" id="UP001352852">
    <property type="component" value="Unassembled WGS sequence"/>
</dbReference>
<reference evidence="1 2" key="1">
    <citation type="submission" date="2021-06" db="EMBL/GenBank/DDBJ databases">
        <authorList>
            <person name="Palmer J.M."/>
        </authorList>
    </citation>
    <scope>NUCLEOTIDE SEQUENCE [LARGE SCALE GENOMIC DNA]</scope>
    <source>
        <strain evidence="1 2">CL_MEX2019</strain>
        <tissue evidence="1">Muscle</tissue>
    </source>
</reference>
<evidence type="ECO:0000313" key="1">
    <source>
        <dbReference type="EMBL" id="MED6295519.1"/>
    </source>
</evidence>
<accession>A0ABU7F8A2</accession>
<name>A0ABU7F8A2_9TELE</name>
<comment type="caution">
    <text evidence="1">The sequence shown here is derived from an EMBL/GenBank/DDBJ whole genome shotgun (WGS) entry which is preliminary data.</text>
</comment>
<keyword evidence="2" id="KW-1185">Reference proteome</keyword>
<evidence type="ECO:0000313" key="2">
    <source>
        <dbReference type="Proteomes" id="UP001352852"/>
    </source>
</evidence>